<reference evidence="2" key="1">
    <citation type="submission" date="2019-09" db="EMBL/GenBank/DDBJ databases">
        <title>Draft genome information of white flower Hibiscus syriacus.</title>
        <authorList>
            <person name="Kim Y.-M."/>
        </authorList>
    </citation>
    <scope>NUCLEOTIDE SEQUENCE [LARGE SCALE GENOMIC DNA]</scope>
    <source>
        <strain evidence="2">YM2019G1</strain>
    </source>
</reference>
<feature type="region of interest" description="Disordered" evidence="1">
    <location>
        <begin position="1"/>
        <end position="65"/>
    </location>
</feature>
<name>A0A6A3A269_HIBSY</name>
<feature type="compositionally biased region" description="Basic and acidic residues" evidence="1">
    <location>
        <begin position="20"/>
        <end position="29"/>
    </location>
</feature>
<proteinExistence type="predicted"/>
<dbReference type="AlphaFoldDB" id="A0A6A3A269"/>
<comment type="caution">
    <text evidence="2">The sequence shown here is derived from an EMBL/GenBank/DDBJ whole genome shotgun (WGS) entry which is preliminary data.</text>
</comment>
<evidence type="ECO:0000313" key="3">
    <source>
        <dbReference type="Proteomes" id="UP000436088"/>
    </source>
</evidence>
<evidence type="ECO:0000313" key="2">
    <source>
        <dbReference type="EMBL" id="KAE8697916.1"/>
    </source>
</evidence>
<accession>A0A6A3A269</accession>
<feature type="compositionally biased region" description="Polar residues" evidence="1">
    <location>
        <begin position="1"/>
        <end position="12"/>
    </location>
</feature>
<sequence>MHAQRPTRSPCTPQHAGHLRPSDRGHPNELCEGIRGQPSELCEGIRGQPSEGRSPGVHGDLPSLGCPRMPSHSSFGWPRMLSDGLGRMASDASVLGRAWRPLGAAWIAWRPT</sequence>
<protein>
    <submittedName>
        <fullName evidence="2">Uncharacterized protein</fullName>
    </submittedName>
</protein>
<dbReference type="EMBL" id="VEPZ02001048">
    <property type="protein sequence ID" value="KAE8697916.1"/>
    <property type="molecule type" value="Genomic_DNA"/>
</dbReference>
<gene>
    <name evidence="2" type="ORF">F3Y22_tig00110607pilonHSYRG00050</name>
</gene>
<evidence type="ECO:0000256" key="1">
    <source>
        <dbReference type="SAM" id="MobiDB-lite"/>
    </source>
</evidence>
<organism evidence="2 3">
    <name type="scientific">Hibiscus syriacus</name>
    <name type="common">Rose of Sharon</name>
    <dbReference type="NCBI Taxonomy" id="106335"/>
    <lineage>
        <taxon>Eukaryota</taxon>
        <taxon>Viridiplantae</taxon>
        <taxon>Streptophyta</taxon>
        <taxon>Embryophyta</taxon>
        <taxon>Tracheophyta</taxon>
        <taxon>Spermatophyta</taxon>
        <taxon>Magnoliopsida</taxon>
        <taxon>eudicotyledons</taxon>
        <taxon>Gunneridae</taxon>
        <taxon>Pentapetalae</taxon>
        <taxon>rosids</taxon>
        <taxon>malvids</taxon>
        <taxon>Malvales</taxon>
        <taxon>Malvaceae</taxon>
        <taxon>Malvoideae</taxon>
        <taxon>Hibiscus</taxon>
    </lineage>
</organism>
<dbReference type="Proteomes" id="UP000436088">
    <property type="component" value="Unassembled WGS sequence"/>
</dbReference>
<keyword evidence="3" id="KW-1185">Reference proteome</keyword>